<organism evidence="4 5">
    <name type="scientific">Candidatus Thiomargarita nelsonii</name>
    <dbReference type="NCBI Taxonomy" id="1003181"/>
    <lineage>
        <taxon>Bacteria</taxon>
        <taxon>Pseudomonadati</taxon>
        <taxon>Pseudomonadota</taxon>
        <taxon>Gammaproteobacteria</taxon>
        <taxon>Thiotrichales</taxon>
        <taxon>Thiotrichaceae</taxon>
        <taxon>Thiomargarita</taxon>
    </lineage>
</organism>
<dbReference type="InterPro" id="IPR001650">
    <property type="entry name" value="Helicase_C-like"/>
</dbReference>
<dbReference type="EMBL" id="JSZA02000142">
    <property type="protein sequence ID" value="TGO02404.1"/>
    <property type="molecule type" value="Genomic_DNA"/>
</dbReference>
<dbReference type="SUPFAM" id="SSF52540">
    <property type="entry name" value="P-loop containing nucleoside triphosphate hydrolases"/>
    <property type="match status" value="1"/>
</dbReference>
<evidence type="ECO:0000256" key="2">
    <source>
        <dbReference type="ARBA" id="ARBA00022806"/>
    </source>
</evidence>
<dbReference type="PANTHER" id="PTHR47964">
    <property type="entry name" value="ATP-DEPENDENT DNA HELICASE HOMOLOG RECG, CHLOROPLASTIC"/>
    <property type="match status" value="1"/>
</dbReference>
<dbReference type="PROSITE" id="PS51194">
    <property type="entry name" value="HELICASE_CTER"/>
    <property type="match status" value="1"/>
</dbReference>
<feature type="domain" description="Helicase C-terminal" evidence="3">
    <location>
        <begin position="1"/>
        <end position="98"/>
    </location>
</feature>
<dbReference type="GO" id="GO:0003678">
    <property type="term" value="F:DNA helicase activity"/>
    <property type="evidence" value="ECO:0007669"/>
    <property type="project" value="TreeGrafter"/>
</dbReference>
<keyword evidence="2" id="KW-0067">ATP-binding</keyword>
<comment type="caution">
    <text evidence="4">The sequence shown here is derived from an EMBL/GenBank/DDBJ whole genome shotgun (WGS) entry which is preliminary data.</text>
</comment>
<gene>
    <name evidence="4" type="ORF">PN36_25625</name>
</gene>
<dbReference type="GO" id="GO:0006281">
    <property type="term" value="P:DNA repair"/>
    <property type="evidence" value="ECO:0007669"/>
    <property type="project" value="InterPro"/>
</dbReference>
<dbReference type="Gene3D" id="3.40.50.300">
    <property type="entry name" value="P-loop containing nucleotide triphosphate hydrolases"/>
    <property type="match status" value="1"/>
</dbReference>
<accession>A0A4E0RPP3</accession>
<evidence type="ECO:0000259" key="3">
    <source>
        <dbReference type="PROSITE" id="PS51194"/>
    </source>
</evidence>
<reference evidence="4 5" key="1">
    <citation type="journal article" date="2016" name="Front. Microbiol.">
        <title>Single-Cell (Meta-)Genomics of a Dimorphic Candidatus Thiomargarita nelsonii Reveals Genomic Plasticity.</title>
        <authorList>
            <person name="Flood B.E."/>
            <person name="Fliss P."/>
            <person name="Jones D.S."/>
            <person name="Dick G.J."/>
            <person name="Jain S."/>
            <person name="Kaster A.K."/>
            <person name="Winkel M."/>
            <person name="Mussmann M."/>
            <person name="Bailey J."/>
        </authorList>
    </citation>
    <scope>NUCLEOTIDE SEQUENCE [LARGE SCALE GENOMIC DNA]</scope>
    <source>
        <strain evidence="4">Hydrate Ridge</strain>
    </source>
</reference>
<evidence type="ECO:0000256" key="1">
    <source>
        <dbReference type="ARBA" id="ARBA00022801"/>
    </source>
</evidence>
<evidence type="ECO:0000313" key="5">
    <source>
        <dbReference type="Proteomes" id="UP000030428"/>
    </source>
</evidence>
<dbReference type="PANTHER" id="PTHR47964:SF1">
    <property type="entry name" value="ATP-DEPENDENT DNA HELICASE HOMOLOG RECG, CHLOROPLASTIC"/>
    <property type="match status" value="1"/>
</dbReference>
<protein>
    <recommendedName>
        <fullName evidence="3">Helicase C-terminal domain-containing protein</fullName>
    </recommendedName>
</protein>
<dbReference type="InterPro" id="IPR027417">
    <property type="entry name" value="P-loop_NTPase"/>
</dbReference>
<dbReference type="SMART" id="SM00490">
    <property type="entry name" value="HELICc"/>
    <property type="match status" value="1"/>
</dbReference>
<dbReference type="InterPro" id="IPR047112">
    <property type="entry name" value="RecG/Mfd"/>
</dbReference>
<dbReference type="GO" id="GO:0016787">
    <property type="term" value="F:hydrolase activity"/>
    <property type="evidence" value="ECO:0007669"/>
    <property type="project" value="UniProtKB-KW"/>
</dbReference>
<name>A0A4E0RPP3_9GAMM</name>
<proteinExistence type="predicted"/>
<keyword evidence="2" id="KW-0547">Nucleotide-binding</keyword>
<keyword evidence="1" id="KW-0378">Hydrolase</keyword>
<dbReference type="AlphaFoldDB" id="A0A4E0RPP3"/>
<dbReference type="Pfam" id="PF00271">
    <property type="entry name" value="Helicase_C"/>
    <property type="match status" value="1"/>
</dbReference>
<evidence type="ECO:0000313" key="4">
    <source>
        <dbReference type="EMBL" id="TGO02404.1"/>
    </source>
</evidence>
<sequence length="98" mass="10973">MIRVWILLYSFTQSKYCGLSIKDGSDCNGFAGARHCNNFNVLVCTTIIETGIDVPSANTIIINRADKLGLAQLYQLRGRVGRSHHRAYCYLIIPPVKQ</sequence>
<keyword evidence="5" id="KW-1185">Reference proteome</keyword>
<keyword evidence="2" id="KW-0347">Helicase</keyword>
<dbReference type="Proteomes" id="UP000030428">
    <property type="component" value="Unassembled WGS sequence"/>
</dbReference>